<dbReference type="Proteomes" id="UP001158576">
    <property type="component" value="Chromosome 2"/>
</dbReference>
<keyword evidence="2" id="KW-1185">Reference proteome</keyword>
<organism evidence="1 2">
    <name type="scientific">Oikopleura dioica</name>
    <name type="common">Tunicate</name>
    <dbReference type="NCBI Taxonomy" id="34765"/>
    <lineage>
        <taxon>Eukaryota</taxon>
        <taxon>Metazoa</taxon>
        <taxon>Chordata</taxon>
        <taxon>Tunicata</taxon>
        <taxon>Appendicularia</taxon>
        <taxon>Copelata</taxon>
        <taxon>Oikopleuridae</taxon>
        <taxon>Oikopleura</taxon>
    </lineage>
</organism>
<name>A0ABN7TCQ9_OIKDI</name>
<dbReference type="SUPFAM" id="SSF48670">
    <property type="entry name" value="Transducin (heterotrimeric G protein), gamma chain"/>
    <property type="match status" value="1"/>
</dbReference>
<proteinExistence type="predicted"/>
<dbReference type="EMBL" id="OU015567">
    <property type="protein sequence ID" value="CAG5112343.1"/>
    <property type="molecule type" value="Genomic_DNA"/>
</dbReference>
<sequence>MLLKQDQMPKIVGVQQKDIVALTEISKQAEIIIQNDIKNAQKDVIKFSTAAQELRDFVLTNEDSDPLLVCPQVNPFKGATLAERMAKLCK</sequence>
<dbReference type="Gene3D" id="4.10.260.10">
    <property type="entry name" value="Transducin (heterotrimeric G protein), gamma chain"/>
    <property type="match status" value="1"/>
</dbReference>
<evidence type="ECO:0000313" key="1">
    <source>
        <dbReference type="EMBL" id="CAG5112343.1"/>
    </source>
</evidence>
<dbReference type="InterPro" id="IPR036284">
    <property type="entry name" value="GGL_sf"/>
</dbReference>
<evidence type="ECO:0000313" key="2">
    <source>
        <dbReference type="Proteomes" id="UP001158576"/>
    </source>
</evidence>
<reference evidence="1 2" key="1">
    <citation type="submission" date="2021-04" db="EMBL/GenBank/DDBJ databases">
        <authorList>
            <person name="Bliznina A."/>
        </authorList>
    </citation>
    <scope>NUCLEOTIDE SEQUENCE [LARGE SCALE GENOMIC DNA]</scope>
</reference>
<gene>
    <name evidence="1" type="ORF">OKIOD_LOCUS15334</name>
</gene>
<protein>
    <submittedName>
        <fullName evidence="1">Oidioi.mRNA.OKI2018_I69.chr2.g6569.t1.cds</fullName>
    </submittedName>
</protein>
<accession>A0ABN7TCQ9</accession>